<evidence type="ECO:0000256" key="1">
    <source>
        <dbReference type="ARBA" id="ARBA00022723"/>
    </source>
</evidence>
<dbReference type="SMART" id="SM00066">
    <property type="entry name" value="GAL4"/>
    <property type="match status" value="1"/>
</dbReference>
<dbReference type="Gene3D" id="3.30.160.60">
    <property type="entry name" value="Classic Zinc Finger"/>
    <property type="match status" value="1"/>
</dbReference>
<dbReference type="PANTHER" id="PTHR47660">
    <property type="entry name" value="TRANSCRIPTION FACTOR WITH C2H2 AND ZN(2)-CYS(6) DNA BINDING DOMAIN (EUROFUNG)-RELATED-RELATED"/>
    <property type="match status" value="1"/>
</dbReference>
<reference evidence="9 10" key="1">
    <citation type="submission" date="2018-05" db="EMBL/GenBank/DDBJ databases">
        <title>Genome sequencing and assembly of the regulated plant pathogen Lachnellula willkommii and related sister species for the development of diagnostic species identification markers.</title>
        <authorList>
            <person name="Giroux E."/>
            <person name="Bilodeau G."/>
        </authorList>
    </citation>
    <scope>NUCLEOTIDE SEQUENCE [LARGE SCALE GENOMIC DNA]</scope>
    <source>
        <strain evidence="9 10">CBS 268.59</strain>
    </source>
</reference>
<dbReference type="GO" id="GO:0006351">
    <property type="term" value="P:DNA-templated transcription"/>
    <property type="evidence" value="ECO:0007669"/>
    <property type="project" value="InterPro"/>
</dbReference>
<gene>
    <name evidence="9" type="primary">BCR1</name>
    <name evidence="9" type="ORF">LSUE1_G002542</name>
</gene>
<evidence type="ECO:0000256" key="6">
    <source>
        <dbReference type="PROSITE-ProRule" id="PRU00042"/>
    </source>
</evidence>
<dbReference type="Gene3D" id="4.10.240.10">
    <property type="entry name" value="Zn(2)-C6 fungal-type DNA-binding domain"/>
    <property type="match status" value="1"/>
</dbReference>
<sequence>MEETGNNSPNGAQTPRFHCLECQQTFSRVEHLNRHSRSHTKERFLKCTYCRKGFYRIDALRRHEQTHREPRRSSLGKGARACVACATGRRKCSGGVTCSNCAKRVLECIYPGVGRSSGDVSKSPFERQDDSSRPIGEDLQDVDSSMAYSMSGSPSGQNQTQLQNDSSIAEGRQFSISSVPVSHSPGVLRSSGVDFEQEVQLQPTRRLEEVQPGHNFSEPWYAGNMSSLNWLPYDWAPDFQVGVGNNFTSPDEIQSPDSGHQFGPLGFEAVAASPFVHYETPSGPRVQNSQIIAGSDVGDGHGVSSPGSHSTQSAGHYYVDGDGSRLPRVRKAPYQISKESALADKDDTRDSRDSFSFPDSDELHFTTSTDLIPLDIYQNLSDIFQRTCITSTHYSRFSTTAFPSLRVFTTFVQLYIDNLLSILPFIHPATFNLSTSHCLFTLSLAAVGSSYVDVADSRIYSLPMHEFLRRAIHTVVENGGEQKPDILTLTQTKLLNCVGMMYSGDQHTIAMARGYHVDLMSFCELHWNSTTLETNEVVQDSTNAVGKQWRAWVDAESCRRTGYCIWLLDCMWVFQFQIRPLLSLDDAKAPIPSQEVLWEAESALNWHQLYSCSIPSLSLHSTIQLAYVEKRIQSSTGEFSRILCIHALFRRTWQVENYFTQPLSLWDPIAERQDIQTIEKAMPVWLPGVPEYSKWRNSACDCLDILHWHANSVIGAASGMEHSTVLHLHLARVILLTPFRKIVRLSELMTTQDTNCEAEKVSLTRDIQRWATEDQYKARLAMIHAGVLFWHVRRYSVDAFYESSSVFLATLALWAYGRAVHASGHSNVNRPPQDRDDEDAESLYPTSMQLDRPADDELVQLFVKRGVSMKANIMGVGNLCSRRGHVRVLVEGKKLLVGLKKWGDARRAAKSLEALIEIVTGIVDTYRPNSSNALETQVSSANYFNVSLFEAYLSSSKSRAEAGLGEMPANVYA</sequence>
<keyword evidence="4" id="KW-0804">Transcription</keyword>
<feature type="compositionally biased region" description="Low complexity" evidence="7">
    <location>
        <begin position="144"/>
        <end position="156"/>
    </location>
</feature>
<keyword evidence="3" id="KW-0805">Transcription regulation</keyword>
<proteinExistence type="predicted"/>
<feature type="compositionally biased region" description="Polar residues" evidence="7">
    <location>
        <begin position="157"/>
        <end position="167"/>
    </location>
</feature>
<dbReference type="SUPFAM" id="SSF57701">
    <property type="entry name" value="Zn2/Cys6 DNA-binding domain"/>
    <property type="match status" value="1"/>
</dbReference>
<accession>A0A8T9C535</accession>
<feature type="compositionally biased region" description="Basic and acidic residues" evidence="7">
    <location>
        <begin position="124"/>
        <end position="136"/>
    </location>
</feature>
<keyword evidence="10" id="KW-1185">Reference proteome</keyword>
<keyword evidence="2" id="KW-0862">Zinc</keyword>
<dbReference type="EMBL" id="QGMK01000668">
    <property type="protein sequence ID" value="TVY80516.1"/>
    <property type="molecule type" value="Genomic_DNA"/>
</dbReference>
<protein>
    <submittedName>
        <fullName evidence="9">Biofilm and cell wall regulator</fullName>
    </submittedName>
</protein>
<dbReference type="InterPro" id="IPR001138">
    <property type="entry name" value="Zn2Cys6_DnaBD"/>
</dbReference>
<dbReference type="CDD" id="cd00067">
    <property type="entry name" value="GAL4"/>
    <property type="match status" value="1"/>
</dbReference>
<feature type="region of interest" description="Disordered" evidence="7">
    <location>
        <begin position="292"/>
        <end position="326"/>
    </location>
</feature>
<dbReference type="Proteomes" id="UP000469558">
    <property type="component" value="Unassembled WGS sequence"/>
</dbReference>
<evidence type="ECO:0000256" key="2">
    <source>
        <dbReference type="ARBA" id="ARBA00022833"/>
    </source>
</evidence>
<dbReference type="InterPro" id="IPR036236">
    <property type="entry name" value="Znf_C2H2_sf"/>
</dbReference>
<dbReference type="InterPro" id="IPR036864">
    <property type="entry name" value="Zn2-C6_fun-type_DNA-bd_sf"/>
</dbReference>
<keyword evidence="1" id="KW-0479">Metal-binding</keyword>
<organism evidence="9 10">
    <name type="scientific">Lachnellula suecica</name>
    <dbReference type="NCBI Taxonomy" id="602035"/>
    <lineage>
        <taxon>Eukaryota</taxon>
        <taxon>Fungi</taxon>
        <taxon>Dikarya</taxon>
        <taxon>Ascomycota</taxon>
        <taxon>Pezizomycotina</taxon>
        <taxon>Leotiomycetes</taxon>
        <taxon>Helotiales</taxon>
        <taxon>Lachnaceae</taxon>
        <taxon>Lachnellula</taxon>
    </lineage>
</organism>
<dbReference type="Pfam" id="PF00172">
    <property type="entry name" value="Zn_clus"/>
    <property type="match status" value="1"/>
</dbReference>
<dbReference type="PROSITE" id="PS50157">
    <property type="entry name" value="ZINC_FINGER_C2H2_2"/>
    <property type="match status" value="2"/>
</dbReference>
<dbReference type="CDD" id="cd12148">
    <property type="entry name" value="fungal_TF_MHR"/>
    <property type="match status" value="1"/>
</dbReference>
<evidence type="ECO:0000256" key="3">
    <source>
        <dbReference type="ARBA" id="ARBA00023015"/>
    </source>
</evidence>
<dbReference type="InterPro" id="IPR007219">
    <property type="entry name" value="XnlR_reg_dom"/>
</dbReference>
<feature type="domain" description="C2H2-type" evidence="8">
    <location>
        <begin position="45"/>
        <end position="72"/>
    </location>
</feature>
<dbReference type="Pfam" id="PF04082">
    <property type="entry name" value="Fungal_trans"/>
    <property type="match status" value="1"/>
</dbReference>
<dbReference type="PROSITE" id="PS00028">
    <property type="entry name" value="ZINC_FINGER_C2H2_1"/>
    <property type="match status" value="2"/>
</dbReference>
<evidence type="ECO:0000313" key="10">
    <source>
        <dbReference type="Proteomes" id="UP000469558"/>
    </source>
</evidence>
<dbReference type="InterPro" id="IPR013087">
    <property type="entry name" value="Znf_C2H2_type"/>
</dbReference>
<evidence type="ECO:0000256" key="5">
    <source>
        <dbReference type="ARBA" id="ARBA00023242"/>
    </source>
</evidence>
<evidence type="ECO:0000259" key="8">
    <source>
        <dbReference type="PROSITE" id="PS50157"/>
    </source>
</evidence>
<keyword evidence="5" id="KW-0539">Nucleus</keyword>
<dbReference type="GO" id="GO:0003677">
    <property type="term" value="F:DNA binding"/>
    <property type="evidence" value="ECO:0007669"/>
    <property type="project" value="InterPro"/>
</dbReference>
<evidence type="ECO:0000256" key="7">
    <source>
        <dbReference type="SAM" id="MobiDB-lite"/>
    </source>
</evidence>
<dbReference type="GO" id="GO:0000981">
    <property type="term" value="F:DNA-binding transcription factor activity, RNA polymerase II-specific"/>
    <property type="evidence" value="ECO:0007669"/>
    <property type="project" value="InterPro"/>
</dbReference>
<dbReference type="GO" id="GO:0008270">
    <property type="term" value="F:zinc ion binding"/>
    <property type="evidence" value="ECO:0007669"/>
    <property type="project" value="UniProtKB-KW"/>
</dbReference>
<feature type="domain" description="C2H2-type" evidence="8">
    <location>
        <begin position="17"/>
        <end position="44"/>
    </location>
</feature>
<feature type="region of interest" description="Disordered" evidence="7">
    <location>
        <begin position="117"/>
        <end position="168"/>
    </location>
</feature>
<evidence type="ECO:0000313" key="9">
    <source>
        <dbReference type="EMBL" id="TVY80516.1"/>
    </source>
</evidence>
<dbReference type="AlphaFoldDB" id="A0A8T9C535"/>
<comment type="caution">
    <text evidence="9">The sequence shown here is derived from an EMBL/GenBank/DDBJ whole genome shotgun (WGS) entry which is preliminary data.</text>
</comment>
<name>A0A8T9C535_9HELO</name>
<dbReference type="PANTHER" id="PTHR47660:SF7">
    <property type="entry name" value="TRANSCRIPTION FACTOR WITH C2H2 AND ZN(2)-CYS(6) DNA BINDING DOMAIN (EUROFUNG)"/>
    <property type="match status" value="1"/>
</dbReference>
<dbReference type="OrthoDB" id="654211at2759"/>
<dbReference type="SMART" id="SM00355">
    <property type="entry name" value="ZnF_C2H2"/>
    <property type="match status" value="2"/>
</dbReference>
<evidence type="ECO:0000256" key="4">
    <source>
        <dbReference type="ARBA" id="ARBA00023163"/>
    </source>
</evidence>
<dbReference type="SUPFAM" id="SSF57667">
    <property type="entry name" value="beta-beta-alpha zinc fingers"/>
    <property type="match status" value="1"/>
</dbReference>
<keyword evidence="6" id="KW-0863">Zinc-finger</keyword>